<sequence>MAATPLPVSSSDEWSPLKSVIIGRAKNSMFPHEHKRMIAATTSAKYVDEFRRGNPFPAHITEAADRELDQFASILEGRGIRVYRPAEVDWAAVGGYTGSMVRDGLLVVGSTIIESAYSWRCREHEVDLMLEQLLFELARDERVNVVRAPKPPARETLYDGFPDANGINPLNGVRWAINNSRIAFDAADFIRFGKHVVGQLSHVTNDKGIEYVRKHLPEGYSLDVIELDDPHSMHLDTGLLPLREGLLIYNPARVSRKALERIPFLSAWECKPFPFTPTPRADPPSYMTSDWLVMNVLVLDPHTIMVDEADPDFARFLRDECGMETISCPFRHVNSLGGSFHCATIDLVRSEEANGSEA</sequence>
<evidence type="ECO:0000256" key="5">
    <source>
        <dbReference type="ARBA" id="ARBA00022679"/>
    </source>
</evidence>
<dbReference type="EMBL" id="JAGTJR010000024">
    <property type="protein sequence ID" value="KAH7042838.1"/>
    <property type="molecule type" value="Genomic_DNA"/>
</dbReference>
<evidence type="ECO:0000313" key="9">
    <source>
        <dbReference type="Proteomes" id="UP000774617"/>
    </source>
</evidence>
<dbReference type="SUPFAM" id="SSF55909">
    <property type="entry name" value="Pentein"/>
    <property type="match status" value="1"/>
</dbReference>
<evidence type="ECO:0000256" key="2">
    <source>
        <dbReference type="ARBA" id="ARBA00006943"/>
    </source>
</evidence>
<evidence type="ECO:0000256" key="4">
    <source>
        <dbReference type="ARBA" id="ARBA00016069"/>
    </source>
</evidence>
<comment type="pathway">
    <text evidence="1">Amine and polyamine biosynthesis; creatine biosynthesis; creatine from L-arginine and glycine: step 1/2.</text>
</comment>
<keyword evidence="9" id="KW-1185">Reference proteome</keyword>
<comment type="similarity">
    <text evidence="2">Belongs to the amidinotransferase family.</text>
</comment>
<dbReference type="Proteomes" id="UP000774617">
    <property type="component" value="Unassembled WGS sequence"/>
</dbReference>
<evidence type="ECO:0000256" key="6">
    <source>
        <dbReference type="ARBA" id="ARBA00031403"/>
    </source>
</evidence>
<organism evidence="8 9">
    <name type="scientific">Macrophomina phaseolina</name>
    <dbReference type="NCBI Taxonomy" id="35725"/>
    <lineage>
        <taxon>Eukaryota</taxon>
        <taxon>Fungi</taxon>
        <taxon>Dikarya</taxon>
        <taxon>Ascomycota</taxon>
        <taxon>Pezizomycotina</taxon>
        <taxon>Dothideomycetes</taxon>
        <taxon>Dothideomycetes incertae sedis</taxon>
        <taxon>Botryosphaeriales</taxon>
        <taxon>Botryosphaeriaceae</taxon>
        <taxon>Macrophomina</taxon>
    </lineage>
</organism>
<dbReference type="Gene3D" id="3.75.10.10">
    <property type="entry name" value="L-arginine/glycine Amidinotransferase, Chain A"/>
    <property type="match status" value="1"/>
</dbReference>
<dbReference type="CDD" id="cd21113">
    <property type="entry name" value="amidinotransferase-like"/>
    <property type="match status" value="1"/>
</dbReference>
<evidence type="ECO:0000256" key="3">
    <source>
        <dbReference type="ARBA" id="ARBA00012351"/>
    </source>
</evidence>
<gene>
    <name evidence="8" type="ORF">B0J12DRAFT_787923</name>
</gene>
<dbReference type="EC" id="2.1.4.1" evidence="3"/>
<keyword evidence="5" id="KW-0808">Transferase</keyword>
<reference evidence="8 9" key="1">
    <citation type="journal article" date="2021" name="Nat. Commun.">
        <title>Genetic determinants of endophytism in the Arabidopsis root mycobiome.</title>
        <authorList>
            <person name="Mesny F."/>
            <person name="Miyauchi S."/>
            <person name="Thiergart T."/>
            <person name="Pickel B."/>
            <person name="Atanasova L."/>
            <person name="Karlsson M."/>
            <person name="Huettel B."/>
            <person name="Barry K.W."/>
            <person name="Haridas S."/>
            <person name="Chen C."/>
            <person name="Bauer D."/>
            <person name="Andreopoulos W."/>
            <person name="Pangilinan J."/>
            <person name="LaButti K."/>
            <person name="Riley R."/>
            <person name="Lipzen A."/>
            <person name="Clum A."/>
            <person name="Drula E."/>
            <person name="Henrissat B."/>
            <person name="Kohler A."/>
            <person name="Grigoriev I.V."/>
            <person name="Martin F.M."/>
            <person name="Hacquard S."/>
        </authorList>
    </citation>
    <scope>NUCLEOTIDE SEQUENCE [LARGE SCALE GENOMIC DNA]</scope>
    <source>
        <strain evidence="8 9">MPI-SDFR-AT-0080</strain>
    </source>
</reference>
<dbReference type="InterPro" id="IPR033195">
    <property type="entry name" value="AmidinoTrfase"/>
</dbReference>
<dbReference type="PANTHER" id="PTHR10488:SF1">
    <property type="entry name" value="GLYCINE AMIDINOTRANSFERASE, MITOCHONDRIAL"/>
    <property type="match status" value="1"/>
</dbReference>
<comment type="caution">
    <text evidence="8">The sequence shown here is derived from an EMBL/GenBank/DDBJ whole genome shotgun (WGS) entry which is preliminary data.</text>
</comment>
<protein>
    <recommendedName>
        <fullName evidence="4">Glycine amidinotransferase, mitochondrial</fullName>
        <ecNumber evidence="3">2.1.4.1</ecNumber>
    </recommendedName>
    <alternativeName>
        <fullName evidence="6">L-arginine:glycine amidinotransferase</fullName>
    </alternativeName>
    <alternativeName>
        <fullName evidence="7">Transamidinase</fullName>
    </alternativeName>
</protein>
<name>A0ABQ8G2P6_9PEZI</name>
<evidence type="ECO:0000313" key="8">
    <source>
        <dbReference type="EMBL" id="KAH7042838.1"/>
    </source>
</evidence>
<dbReference type="PANTHER" id="PTHR10488">
    <property type="entry name" value="GLYCINE AMIDINOTRANSFERASE, MITOCHONDRIAL"/>
    <property type="match status" value="1"/>
</dbReference>
<accession>A0ABQ8G2P6</accession>
<evidence type="ECO:0000256" key="1">
    <source>
        <dbReference type="ARBA" id="ARBA00004858"/>
    </source>
</evidence>
<proteinExistence type="inferred from homology"/>
<evidence type="ECO:0000256" key="7">
    <source>
        <dbReference type="ARBA" id="ARBA00033346"/>
    </source>
</evidence>